<evidence type="ECO:0000259" key="7">
    <source>
        <dbReference type="Pfam" id="PF01850"/>
    </source>
</evidence>
<comment type="caution">
    <text evidence="6">Lacks conserved residue(s) required for the propagation of feature annotation.</text>
</comment>
<evidence type="ECO:0000313" key="9">
    <source>
        <dbReference type="Proteomes" id="UP001164965"/>
    </source>
</evidence>
<dbReference type="InterPro" id="IPR002716">
    <property type="entry name" value="PIN_dom"/>
</dbReference>
<dbReference type="Proteomes" id="UP001164965">
    <property type="component" value="Chromosome"/>
</dbReference>
<keyword evidence="1 6" id="KW-1277">Toxin-antitoxin system</keyword>
<keyword evidence="4 6" id="KW-0378">Hydrolase</keyword>
<dbReference type="SUPFAM" id="SSF88723">
    <property type="entry name" value="PIN domain-like"/>
    <property type="match status" value="1"/>
</dbReference>
<organism evidence="8 9">
    <name type="scientific">Rhodococcus antarcticus</name>
    <dbReference type="NCBI Taxonomy" id="2987751"/>
    <lineage>
        <taxon>Bacteria</taxon>
        <taxon>Bacillati</taxon>
        <taxon>Actinomycetota</taxon>
        <taxon>Actinomycetes</taxon>
        <taxon>Mycobacteriales</taxon>
        <taxon>Nocardiaceae</taxon>
        <taxon>Rhodococcus</taxon>
    </lineage>
</organism>
<evidence type="ECO:0000256" key="5">
    <source>
        <dbReference type="ARBA" id="ARBA00022842"/>
    </source>
</evidence>
<keyword evidence="5" id="KW-0460">Magnesium</keyword>
<protein>
    <recommendedName>
        <fullName evidence="6">Ribonuclease VapC</fullName>
        <shortName evidence="6">RNase VapC</shortName>
        <ecNumber evidence="6">3.1.-.-</ecNumber>
    </recommendedName>
    <alternativeName>
        <fullName evidence="6">Toxin VapC</fullName>
    </alternativeName>
</protein>
<dbReference type="RefSeq" id="WP_265383975.1">
    <property type="nucleotide sequence ID" value="NZ_CP110615.1"/>
</dbReference>
<accession>A0ABY6P3N4</accession>
<dbReference type="Pfam" id="PF01850">
    <property type="entry name" value="PIN"/>
    <property type="match status" value="1"/>
</dbReference>
<reference evidence="8" key="1">
    <citation type="submission" date="2022-10" db="EMBL/GenBank/DDBJ databases">
        <title>Rhodococcus sp.75.</title>
        <authorList>
            <person name="Sun M."/>
        </authorList>
    </citation>
    <scope>NUCLEOTIDE SEQUENCE</scope>
    <source>
        <strain evidence="8">75</strain>
    </source>
</reference>
<dbReference type="InterPro" id="IPR006226">
    <property type="entry name" value="Mtu_PIN"/>
</dbReference>
<name>A0ABY6P3N4_9NOCA</name>
<keyword evidence="9" id="KW-1185">Reference proteome</keyword>
<evidence type="ECO:0000256" key="6">
    <source>
        <dbReference type="HAMAP-Rule" id="MF_00265"/>
    </source>
</evidence>
<dbReference type="InterPro" id="IPR022907">
    <property type="entry name" value="VapC_family"/>
</dbReference>
<dbReference type="EMBL" id="CP110615">
    <property type="protein sequence ID" value="UZJ25871.1"/>
    <property type="molecule type" value="Genomic_DNA"/>
</dbReference>
<evidence type="ECO:0000313" key="8">
    <source>
        <dbReference type="EMBL" id="UZJ25871.1"/>
    </source>
</evidence>
<gene>
    <name evidence="6" type="primary">vapC</name>
    <name evidence="8" type="ORF">RHODO2019_05400</name>
</gene>
<keyword evidence="6" id="KW-0800">Toxin</keyword>
<comment type="similarity">
    <text evidence="6">Belongs to the PINc/VapC protein family.</text>
</comment>
<keyword evidence="2 6" id="KW-0540">Nuclease</keyword>
<evidence type="ECO:0000256" key="3">
    <source>
        <dbReference type="ARBA" id="ARBA00022723"/>
    </source>
</evidence>
<evidence type="ECO:0000256" key="2">
    <source>
        <dbReference type="ARBA" id="ARBA00022722"/>
    </source>
</evidence>
<dbReference type="EC" id="3.1.-.-" evidence="6"/>
<dbReference type="HAMAP" id="MF_00265">
    <property type="entry name" value="VapC_Nob1"/>
    <property type="match status" value="1"/>
</dbReference>
<evidence type="ECO:0000256" key="1">
    <source>
        <dbReference type="ARBA" id="ARBA00022649"/>
    </source>
</evidence>
<keyword evidence="3" id="KW-0479">Metal-binding</keyword>
<dbReference type="InterPro" id="IPR029060">
    <property type="entry name" value="PIN-like_dom_sf"/>
</dbReference>
<feature type="domain" description="PIN" evidence="7">
    <location>
        <begin position="10"/>
        <end position="129"/>
    </location>
</feature>
<comment type="function">
    <text evidence="6">Toxic component of a toxin-antitoxin (TA) system. An RNase.</text>
</comment>
<dbReference type="Gene3D" id="3.40.50.1010">
    <property type="entry name" value="5'-nuclease"/>
    <property type="match status" value="1"/>
</dbReference>
<dbReference type="NCBIfam" id="TIGR00028">
    <property type="entry name" value="Mtu_PIN_fam"/>
    <property type="match status" value="1"/>
</dbReference>
<evidence type="ECO:0000256" key="4">
    <source>
        <dbReference type="ARBA" id="ARBA00022801"/>
    </source>
</evidence>
<sequence length="136" mass="14976">MNLLVPAWNRLDPLHERGRAWLVERVADEEPLGVSELAVSGALRVLTMPGVRRLSHDQGAVLELVDELLAAPGVVRLRAGVRHWGIFRELCRTTGATGNQVPNCHHAALAVEHGATWASRDRFFADVPGLTWTSPY</sequence>
<proteinExistence type="inferred from homology"/>